<dbReference type="Proteomes" id="UP000503399">
    <property type="component" value="Chromosome"/>
</dbReference>
<keyword evidence="3" id="KW-1185">Reference proteome</keyword>
<dbReference type="SUPFAM" id="SSF52540">
    <property type="entry name" value="P-loop containing nucleoside triphosphate hydrolases"/>
    <property type="match status" value="1"/>
</dbReference>
<accession>A0A6F8ZIB6</accession>
<dbReference type="KEGG" id="hfv:R50_1924"/>
<dbReference type="EMBL" id="LR778114">
    <property type="protein sequence ID" value="CAB1129421.1"/>
    <property type="molecule type" value="Genomic_DNA"/>
</dbReference>
<dbReference type="Gene3D" id="3.40.50.300">
    <property type="entry name" value="P-loop containing nucleotide triphosphate hydrolases"/>
    <property type="match status" value="2"/>
</dbReference>
<dbReference type="Pfam" id="PF01935">
    <property type="entry name" value="DUF87"/>
    <property type="match status" value="1"/>
</dbReference>
<feature type="domain" description="Helicase HerA central" evidence="1">
    <location>
        <begin position="264"/>
        <end position="339"/>
    </location>
</feature>
<evidence type="ECO:0000259" key="1">
    <source>
        <dbReference type="Pfam" id="PF01935"/>
    </source>
</evidence>
<evidence type="ECO:0000313" key="3">
    <source>
        <dbReference type="Proteomes" id="UP000503399"/>
    </source>
</evidence>
<name>A0A6F8ZIB6_9FIRM</name>
<sequence length="616" mass="68752">MTRSVLRATGVGWVEHSDRVVWMAPDREDEQAVAHCAWAIREWPPGAIGARLGLLYRPLSSGSRPMLQWVWRVTPPPFGLDQTLATKIRRLKQAVGSATSELGPRRDEWVALQGLRALRDALVFGDETMVQAESLLVLTTTPQLLNDEARQISSRLAALGIRTVELTEDHLPAALRAWGAEPYQSSEFASGWRQWLRQLIQEGPSWEPRVVTARRAAEWIWPGLGSVPDPPVENSSRVYAGSTRTRHPVRLDLRMEEDGRASNVLVIGQSGYGKSFWQKVVIAGLLAEGWTVIVLDIDGEYRSLCEAMGGVWLDVTGDRVGSYPDPLTIPPEEGRPEEDARRFSRMQETVASLAAVLGGLDQDGKTAVEQAVERAWREHGVDPDNPATWDAPSGRPSMLNVWEELHHAQDEFSITAARRLWRFIHGSQRHLFQGRPVAWVVPPGRLVVWHLGNIQVQQGQDLSPEQAGRYILVWRTTWEWLRAQRKAGRWTAVVVDEGQRALPQSYLGASIADLATTIRKWNGILLFATNAPKQLWSLAAGQTIWDNTPVKVLFGLEPDRAAEMAQHLVLPPAVQPGSLLPQMAWLRAPGLPWVMVRADVPPEEAALYATKGSRRF</sequence>
<protein>
    <submittedName>
        <fullName evidence="2">DUF87 domain-containing protein</fullName>
    </submittedName>
</protein>
<dbReference type="PANTHER" id="PTHR30121:SF6">
    <property type="entry name" value="SLR6007 PROTEIN"/>
    <property type="match status" value="1"/>
</dbReference>
<evidence type="ECO:0000313" key="2">
    <source>
        <dbReference type="EMBL" id="CAB1129421.1"/>
    </source>
</evidence>
<reference evidence="2 3" key="1">
    <citation type="submission" date="2020-02" db="EMBL/GenBank/DDBJ databases">
        <authorList>
            <person name="Hogendoorn C."/>
        </authorList>
    </citation>
    <scope>NUCLEOTIDE SEQUENCE [LARGE SCALE GENOMIC DNA]</scope>
    <source>
        <strain evidence="2">R501</strain>
    </source>
</reference>
<dbReference type="PANTHER" id="PTHR30121">
    <property type="entry name" value="UNCHARACTERIZED PROTEIN YJGR-RELATED"/>
    <property type="match status" value="1"/>
</dbReference>
<organism evidence="2 3">
    <name type="scientific">Candidatus Hydrogenisulfobacillus filiaventi</name>
    <dbReference type="NCBI Taxonomy" id="2707344"/>
    <lineage>
        <taxon>Bacteria</taxon>
        <taxon>Bacillati</taxon>
        <taxon>Bacillota</taxon>
        <taxon>Clostridia</taxon>
        <taxon>Eubacteriales</taxon>
        <taxon>Clostridiales Family XVII. Incertae Sedis</taxon>
        <taxon>Candidatus Hydrogenisulfobacillus</taxon>
    </lineage>
</organism>
<dbReference type="AlphaFoldDB" id="A0A6F8ZIB6"/>
<proteinExistence type="predicted"/>
<dbReference type="InterPro" id="IPR027417">
    <property type="entry name" value="P-loop_NTPase"/>
</dbReference>
<dbReference type="InterPro" id="IPR051162">
    <property type="entry name" value="T4SS_component"/>
</dbReference>
<dbReference type="InterPro" id="IPR002789">
    <property type="entry name" value="HerA_central"/>
</dbReference>
<gene>
    <name evidence="2" type="ORF">R50_1924</name>
</gene>